<dbReference type="CDD" id="cd02947">
    <property type="entry name" value="TRX_family"/>
    <property type="match status" value="1"/>
</dbReference>
<feature type="active site" description="Nucleophile" evidence="8">
    <location>
        <position position="31"/>
    </location>
</feature>
<evidence type="ECO:0000259" key="10">
    <source>
        <dbReference type="PROSITE" id="PS51352"/>
    </source>
</evidence>
<feature type="site" description="Contributes to redox potential value" evidence="8">
    <location>
        <position position="32"/>
    </location>
</feature>
<dbReference type="AlphaFoldDB" id="A0A8J2BJL6"/>
<evidence type="ECO:0000256" key="2">
    <source>
        <dbReference type="ARBA" id="ARBA00022448"/>
    </source>
</evidence>
<evidence type="ECO:0000313" key="12">
    <source>
        <dbReference type="Proteomes" id="UP000663859"/>
    </source>
</evidence>
<reference evidence="11" key="1">
    <citation type="submission" date="2021-02" db="EMBL/GenBank/DDBJ databases">
        <authorList>
            <person name="Cremers G."/>
            <person name="Picone N."/>
        </authorList>
    </citation>
    <scope>NUCLEOTIDE SEQUENCE</scope>
    <source>
        <strain evidence="11">PQ17</strain>
    </source>
</reference>
<dbReference type="PIRSF" id="PIRSF000077">
    <property type="entry name" value="Thioredoxin"/>
    <property type="match status" value="1"/>
</dbReference>
<dbReference type="InterPro" id="IPR017937">
    <property type="entry name" value="Thioredoxin_CS"/>
</dbReference>
<evidence type="ECO:0000256" key="1">
    <source>
        <dbReference type="ARBA" id="ARBA00008987"/>
    </source>
</evidence>
<comment type="similarity">
    <text evidence="1 7">Belongs to the thioredoxin family.</text>
</comment>
<sequence length="110" mass="12257">MAIQAVTNKDFDREVLQSPLPVVVDFWAEWCGPCKMLAPLLEELAQELNGKAKFVKVNVDEEPGLARAYSIQSIPTLLVFKDGQVKAKHIGMASKTHILSRIQPVLENSR</sequence>
<dbReference type="PANTHER" id="PTHR45663">
    <property type="entry name" value="GEO12009P1"/>
    <property type="match status" value="1"/>
</dbReference>
<comment type="caution">
    <text evidence="11">The sequence shown here is derived from an EMBL/GenBank/DDBJ whole genome shotgun (WGS) entry which is preliminary data.</text>
</comment>
<dbReference type="FunFam" id="3.40.30.10:FF:000001">
    <property type="entry name" value="Thioredoxin"/>
    <property type="match status" value="1"/>
</dbReference>
<dbReference type="PROSITE" id="PS00194">
    <property type="entry name" value="THIOREDOXIN_1"/>
    <property type="match status" value="1"/>
</dbReference>
<evidence type="ECO:0000256" key="6">
    <source>
        <dbReference type="NCBIfam" id="TIGR01068"/>
    </source>
</evidence>
<feature type="domain" description="Thioredoxin" evidence="10">
    <location>
        <begin position="1"/>
        <end position="107"/>
    </location>
</feature>
<dbReference type="Pfam" id="PF00085">
    <property type="entry name" value="Thioredoxin"/>
    <property type="match status" value="1"/>
</dbReference>
<protein>
    <recommendedName>
        <fullName evidence="6 7">Thioredoxin</fullName>
    </recommendedName>
</protein>
<proteinExistence type="inferred from homology"/>
<accession>A0A8J2BJL6</accession>
<gene>
    <name evidence="11" type="primary">trxA</name>
    <name evidence="11" type="ORF">MPNT_370009</name>
</gene>
<keyword evidence="2" id="KW-0813">Transport</keyword>
<feature type="active site" description="Nucleophile" evidence="8">
    <location>
        <position position="34"/>
    </location>
</feature>
<dbReference type="EMBL" id="CAJNOB010000031">
    <property type="protein sequence ID" value="CAF0700481.1"/>
    <property type="molecule type" value="Genomic_DNA"/>
</dbReference>
<evidence type="ECO:0000256" key="3">
    <source>
        <dbReference type="ARBA" id="ARBA00022982"/>
    </source>
</evidence>
<organism evidence="11 12">
    <name type="scientific">Candidatus Methylacidithermus pantelleriae</name>
    <dbReference type="NCBI Taxonomy" id="2744239"/>
    <lineage>
        <taxon>Bacteria</taxon>
        <taxon>Pseudomonadati</taxon>
        <taxon>Verrucomicrobiota</taxon>
        <taxon>Methylacidiphilae</taxon>
        <taxon>Methylacidiphilales</taxon>
        <taxon>Methylacidiphilaceae</taxon>
        <taxon>Candidatus Methylacidithermus</taxon>
    </lineage>
</organism>
<evidence type="ECO:0000256" key="5">
    <source>
        <dbReference type="ARBA" id="ARBA00023284"/>
    </source>
</evidence>
<feature type="site" description="Deprotonates C-terminal active site Cys" evidence="8">
    <location>
        <position position="25"/>
    </location>
</feature>
<dbReference type="Proteomes" id="UP000663859">
    <property type="component" value="Unassembled WGS sequence"/>
</dbReference>
<dbReference type="InterPro" id="IPR005746">
    <property type="entry name" value="Thioredoxin"/>
</dbReference>
<name>A0A8J2BJL6_9BACT</name>
<evidence type="ECO:0000256" key="7">
    <source>
        <dbReference type="PIRNR" id="PIRNR000077"/>
    </source>
</evidence>
<evidence type="ECO:0000256" key="9">
    <source>
        <dbReference type="PIRSR" id="PIRSR000077-4"/>
    </source>
</evidence>
<keyword evidence="4 9" id="KW-1015">Disulfide bond</keyword>
<dbReference type="Gene3D" id="3.40.30.10">
    <property type="entry name" value="Glutaredoxin"/>
    <property type="match status" value="1"/>
</dbReference>
<dbReference type="NCBIfam" id="TIGR01068">
    <property type="entry name" value="thioredoxin"/>
    <property type="match status" value="1"/>
</dbReference>
<dbReference type="InterPro" id="IPR013766">
    <property type="entry name" value="Thioredoxin_domain"/>
</dbReference>
<dbReference type="PROSITE" id="PS51352">
    <property type="entry name" value="THIOREDOXIN_2"/>
    <property type="match status" value="1"/>
</dbReference>
<dbReference type="PANTHER" id="PTHR45663:SF11">
    <property type="entry name" value="GEO12009P1"/>
    <property type="match status" value="1"/>
</dbReference>
<dbReference type="RefSeq" id="WP_174583426.1">
    <property type="nucleotide sequence ID" value="NZ_CAJNOB010000031.1"/>
</dbReference>
<evidence type="ECO:0000256" key="4">
    <source>
        <dbReference type="ARBA" id="ARBA00023157"/>
    </source>
</evidence>
<dbReference type="PRINTS" id="PR00421">
    <property type="entry name" value="THIOREDOXIN"/>
</dbReference>
<dbReference type="SUPFAM" id="SSF52833">
    <property type="entry name" value="Thioredoxin-like"/>
    <property type="match status" value="1"/>
</dbReference>
<keyword evidence="5 9" id="KW-0676">Redox-active center</keyword>
<keyword evidence="3" id="KW-0249">Electron transport</keyword>
<evidence type="ECO:0000256" key="8">
    <source>
        <dbReference type="PIRSR" id="PIRSR000077-1"/>
    </source>
</evidence>
<dbReference type="InterPro" id="IPR036249">
    <property type="entry name" value="Thioredoxin-like_sf"/>
</dbReference>
<feature type="site" description="Contributes to redox potential value" evidence="8">
    <location>
        <position position="33"/>
    </location>
</feature>
<feature type="disulfide bond" description="Redox-active" evidence="9">
    <location>
        <begin position="31"/>
        <end position="34"/>
    </location>
</feature>
<evidence type="ECO:0000313" key="11">
    <source>
        <dbReference type="EMBL" id="CAF0700481.1"/>
    </source>
</evidence>
<dbReference type="GO" id="GO:0015035">
    <property type="term" value="F:protein-disulfide reductase activity"/>
    <property type="evidence" value="ECO:0007669"/>
    <property type="project" value="UniProtKB-UniRule"/>
</dbReference>
<keyword evidence="12" id="KW-1185">Reference proteome</keyword>
<dbReference type="GO" id="GO:0005737">
    <property type="term" value="C:cytoplasm"/>
    <property type="evidence" value="ECO:0007669"/>
    <property type="project" value="TreeGrafter"/>
</dbReference>